<evidence type="ECO:0000259" key="1">
    <source>
        <dbReference type="Pfam" id="PF04738"/>
    </source>
</evidence>
<feature type="domain" description="Thiopeptide-type bacteriocin biosynthesis" evidence="2">
    <location>
        <begin position="785"/>
        <end position="1051"/>
    </location>
</feature>
<evidence type="ECO:0000313" key="3">
    <source>
        <dbReference type="EMBL" id="MBC9935055.1"/>
    </source>
</evidence>
<evidence type="ECO:0000259" key="2">
    <source>
        <dbReference type="Pfam" id="PF14028"/>
    </source>
</evidence>
<keyword evidence="4" id="KW-1185">Reference proteome</keyword>
<dbReference type="Proteomes" id="UP000659124">
    <property type="component" value="Unassembled WGS sequence"/>
</dbReference>
<dbReference type="EMBL" id="JACVFC010000007">
    <property type="protein sequence ID" value="MBC9935055.1"/>
    <property type="molecule type" value="Genomic_DNA"/>
</dbReference>
<gene>
    <name evidence="3" type="ORF">ICL07_32050</name>
</gene>
<feature type="domain" description="Lantibiotic dehydratase N-terminal" evidence="1">
    <location>
        <begin position="41"/>
        <end position="714"/>
    </location>
</feature>
<dbReference type="Pfam" id="PF04738">
    <property type="entry name" value="Lant_dehydr_N"/>
    <property type="match status" value="1"/>
</dbReference>
<accession>A0ABR7TY38</accession>
<evidence type="ECO:0000313" key="4">
    <source>
        <dbReference type="Proteomes" id="UP000659124"/>
    </source>
</evidence>
<dbReference type="InterPro" id="IPR023809">
    <property type="entry name" value="Thiopep_bacteriocin_synth_dom"/>
</dbReference>
<proteinExistence type="predicted"/>
<dbReference type="Pfam" id="PF14028">
    <property type="entry name" value="Lant_dehydr_C"/>
    <property type="match status" value="1"/>
</dbReference>
<comment type="caution">
    <text evidence="3">The sequence shown here is derived from an EMBL/GenBank/DDBJ whole genome shotgun (WGS) entry which is preliminary data.</text>
</comment>
<dbReference type="RefSeq" id="WP_188092148.1">
    <property type="nucleotide sequence ID" value="NZ_JACVFC010000007.1"/>
</dbReference>
<reference evidence="3 4" key="1">
    <citation type="submission" date="2020-09" db="EMBL/GenBank/DDBJ databases">
        <title>Genome sequences of type strains of Chitinophaga qingshengii and Chitinophaga varians.</title>
        <authorList>
            <person name="Kittiwongwattana C."/>
        </authorList>
    </citation>
    <scope>NUCLEOTIDE SEQUENCE [LARGE SCALE GENOMIC DNA]</scope>
    <source>
        <strain evidence="3 4">JCM 30026</strain>
    </source>
</reference>
<organism evidence="3 4">
    <name type="scientific">Chitinophaga qingshengii</name>
    <dbReference type="NCBI Taxonomy" id="1569794"/>
    <lineage>
        <taxon>Bacteria</taxon>
        <taxon>Pseudomonadati</taxon>
        <taxon>Bacteroidota</taxon>
        <taxon>Chitinophagia</taxon>
        <taxon>Chitinophagales</taxon>
        <taxon>Chitinophagaceae</taxon>
        <taxon>Chitinophaga</taxon>
    </lineage>
</organism>
<sequence>MNNKVELHPVFTLRTPFFPISHFNNIPNHADTTFIFEVLMQDTYFMEALFLASPTLYEEAVRLRKDKGTVEKKGSKIVLSVLKYYIRMCTRCTPFGLFSGCSTGKITAHATGLEFLHSSMLRRHSRLDMDYLNNVALYLSREPIIQQYARYYPNTSLYRVGNVYRYVECKYPGGRKTYHLVSVDYSAYIDLVLQTATSGALKATLAAVVCSEEISEADANEFIDDLIASQILVSEIEPALTSSMEGEEQIIQSLANLTHRINDEVHQQWLDMFSNNLQLLSGQVKSLDHQASRCFPQNYYDIEATLKKIGIDFNRSFSIQTDLVRQLTPSSGLDADTAKDLQEAVTLLSRISLPQEDKELKDFIQAFKDRYEDMEVPLVHALDTETGIGYLQLGDKCLVTDVSWLLEELRFKPRENDQRSVDWNVSLHNFLFTKILNAHKGRQQEIILTEEELQSFPARVNKINPSFTMFVSMIPPGPTIGSEYAGYYVIPGMGGSSAANMIARFGFNEEIAANIREITKQENSLFPDAILAEIVHLPQARVGNVIFRPDNLRPYEIPYLGRSGMNEDCQLPLTDLMLSVRGDRLILRSVKLNREIIPRLTNSHNFQYDSLPIYHLLCDLQNQYFEKAFYLDVGFLLGLFRYVPRIRYKQIIFPAQWRLQRPDYISLVDGDAGDFQKNLQLLREKYQLPRYLTIVEGDNELLIDLENHWGQRLLVDELKSLDNVALKEFLFADKIQSAGNDPEQVENYSNQFLFSCFVENKSDILPVQEAATLTSRRSFHIDDEWIYFKIYLGAKTSDRFLVELYETITGLQETGLVEKWFFIRYVDADYHIRLRLRSGKQENNAQIISLIKEAMREDIDTGQVWKLQLDTYTRELERYGHDRIETAEAIFFYDSTACIQFISQLDDSIEGETIRILLAIKGMDEYLNNAGMNITEKHRWVEHHRQYFEQEFNADKNSKVTMGKIFRKLKKPIEMILEEQYPIDEDIAQLSRLVTQRTAQVLQHGPLIQDPNNNKDHTFLSGIIHMSINRIFRTRQRLYEYLLYDHLEVYYKSVVARKKILSK</sequence>
<dbReference type="InterPro" id="IPR006827">
    <property type="entry name" value="Lant_deHydtase_N"/>
</dbReference>
<name>A0ABR7TY38_9BACT</name>
<dbReference type="NCBIfam" id="TIGR03891">
    <property type="entry name" value="thiopep_ocin"/>
    <property type="match status" value="1"/>
</dbReference>
<protein>
    <submittedName>
        <fullName evidence="3">Lantibiotic dehydratase</fullName>
    </submittedName>
</protein>